<accession>A0AAV3NZD5</accession>
<feature type="region of interest" description="Disordered" evidence="1">
    <location>
        <begin position="1"/>
        <end position="20"/>
    </location>
</feature>
<dbReference type="PANTHER" id="PTHR47389:SF4">
    <property type="entry name" value="OS09G0436400 PROTEIN"/>
    <property type="match status" value="1"/>
</dbReference>
<evidence type="ECO:0000313" key="3">
    <source>
        <dbReference type="Proteomes" id="UP001454036"/>
    </source>
</evidence>
<evidence type="ECO:0000256" key="1">
    <source>
        <dbReference type="SAM" id="MobiDB-lite"/>
    </source>
</evidence>
<dbReference type="SUPFAM" id="SSF50494">
    <property type="entry name" value="Trypsin-like serine proteases"/>
    <property type="match status" value="1"/>
</dbReference>
<name>A0AAV3NZD5_LITER</name>
<dbReference type="PANTHER" id="PTHR47389">
    <property type="entry name" value="OS09G0436400 PROTEIN"/>
    <property type="match status" value="1"/>
</dbReference>
<reference evidence="2 3" key="1">
    <citation type="submission" date="2024-01" db="EMBL/GenBank/DDBJ databases">
        <title>The complete chloroplast genome sequence of Lithospermum erythrorhizon: insights into the phylogenetic relationship among Boraginaceae species and the maternal lineages of purple gromwells.</title>
        <authorList>
            <person name="Okada T."/>
            <person name="Watanabe K."/>
        </authorList>
    </citation>
    <scope>NUCLEOTIDE SEQUENCE [LARGE SCALE GENOMIC DNA]</scope>
</reference>
<dbReference type="AlphaFoldDB" id="A0AAV3NZD5"/>
<protein>
    <submittedName>
        <fullName evidence="2">Uncharacterized protein</fullName>
    </submittedName>
</protein>
<dbReference type="InterPro" id="IPR009003">
    <property type="entry name" value="Peptidase_S1_PA"/>
</dbReference>
<proteinExistence type="predicted"/>
<gene>
    <name evidence="2" type="ORF">LIER_35913</name>
</gene>
<organism evidence="2 3">
    <name type="scientific">Lithospermum erythrorhizon</name>
    <name type="common">Purple gromwell</name>
    <name type="synonym">Lithospermum officinale var. erythrorhizon</name>
    <dbReference type="NCBI Taxonomy" id="34254"/>
    <lineage>
        <taxon>Eukaryota</taxon>
        <taxon>Viridiplantae</taxon>
        <taxon>Streptophyta</taxon>
        <taxon>Embryophyta</taxon>
        <taxon>Tracheophyta</taxon>
        <taxon>Spermatophyta</taxon>
        <taxon>Magnoliopsida</taxon>
        <taxon>eudicotyledons</taxon>
        <taxon>Gunneridae</taxon>
        <taxon>Pentapetalae</taxon>
        <taxon>asterids</taxon>
        <taxon>lamiids</taxon>
        <taxon>Boraginales</taxon>
        <taxon>Boraginaceae</taxon>
        <taxon>Boraginoideae</taxon>
        <taxon>Lithospermeae</taxon>
        <taxon>Lithospermum</taxon>
    </lineage>
</organism>
<evidence type="ECO:0000313" key="2">
    <source>
        <dbReference type="EMBL" id="GAA0144353.1"/>
    </source>
</evidence>
<sequence>MIRCSRLGRKSGEHDSLDGYESSKLNPWRRSKEPYFGLVYVTQTINPSQDKFSCFNDNQGLSVYTKRAAFKVSPSVVSLISYSRGKQAFWCSGVIFACFWNTDSFSYYVLTSATLLKPPTSHGCDNDILNIHSRNLVLRPLDDSLALNKTPTNVQASANRFPYPPAKLIPGDVVIVVGRYVKKPFQIMETPGKYRCVQLQSCHTGLIALKKTLSSTVWSFFWQTTRLPR</sequence>
<dbReference type="Proteomes" id="UP001454036">
    <property type="component" value="Unassembled WGS sequence"/>
</dbReference>
<dbReference type="EMBL" id="BAABME010016079">
    <property type="protein sequence ID" value="GAA0144353.1"/>
    <property type="molecule type" value="Genomic_DNA"/>
</dbReference>
<keyword evidence="3" id="KW-1185">Reference proteome</keyword>
<comment type="caution">
    <text evidence="2">The sequence shown here is derived from an EMBL/GenBank/DDBJ whole genome shotgun (WGS) entry which is preliminary data.</text>
</comment>